<feature type="region of interest" description="Disordered" evidence="1">
    <location>
        <begin position="364"/>
        <end position="506"/>
    </location>
</feature>
<reference evidence="3" key="1">
    <citation type="submission" date="2023-11" db="EMBL/GenBank/DDBJ databases">
        <authorList>
            <person name="Alioto T."/>
            <person name="Alioto T."/>
            <person name="Gomez Garrido J."/>
        </authorList>
    </citation>
    <scope>NUCLEOTIDE SEQUENCE</scope>
</reference>
<feature type="compositionally biased region" description="Basic and acidic residues" evidence="1">
    <location>
        <begin position="1"/>
        <end position="10"/>
    </location>
</feature>
<proteinExistence type="predicted"/>
<name>A0AAI8Z0M2_9PEZI</name>
<keyword evidence="4" id="KW-1185">Reference proteome</keyword>
<feature type="compositionally biased region" description="Acidic residues" evidence="1">
    <location>
        <begin position="371"/>
        <end position="387"/>
    </location>
</feature>
<evidence type="ECO:0000313" key="3">
    <source>
        <dbReference type="EMBL" id="CAK4030154.1"/>
    </source>
</evidence>
<protein>
    <recommendedName>
        <fullName evidence="2">Microbial-type PARG catalytic domain-containing protein</fullName>
    </recommendedName>
</protein>
<evidence type="ECO:0000256" key="1">
    <source>
        <dbReference type="SAM" id="MobiDB-lite"/>
    </source>
</evidence>
<feature type="region of interest" description="Disordered" evidence="1">
    <location>
        <begin position="1"/>
        <end position="57"/>
    </location>
</feature>
<dbReference type="SUPFAM" id="SSF52949">
    <property type="entry name" value="Macro domain-like"/>
    <property type="match status" value="1"/>
</dbReference>
<dbReference type="AlphaFoldDB" id="A0AAI8Z0M2"/>
<dbReference type="EMBL" id="CAVMBE010000034">
    <property type="protein sequence ID" value="CAK4030154.1"/>
    <property type="molecule type" value="Genomic_DNA"/>
</dbReference>
<evidence type="ECO:0000313" key="4">
    <source>
        <dbReference type="Proteomes" id="UP001296104"/>
    </source>
</evidence>
<feature type="compositionally biased region" description="Polar residues" evidence="1">
    <location>
        <begin position="481"/>
        <end position="498"/>
    </location>
</feature>
<dbReference type="Pfam" id="PF10021">
    <property type="entry name" value="PARG_cat_microb"/>
    <property type="match status" value="1"/>
</dbReference>
<organism evidence="3 4">
    <name type="scientific">Lecanosticta acicola</name>
    <dbReference type="NCBI Taxonomy" id="111012"/>
    <lineage>
        <taxon>Eukaryota</taxon>
        <taxon>Fungi</taxon>
        <taxon>Dikarya</taxon>
        <taxon>Ascomycota</taxon>
        <taxon>Pezizomycotina</taxon>
        <taxon>Dothideomycetes</taxon>
        <taxon>Dothideomycetidae</taxon>
        <taxon>Mycosphaerellales</taxon>
        <taxon>Mycosphaerellaceae</taxon>
        <taxon>Lecanosticta</taxon>
    </lineage>
</organism>
<dbReference type="InterPro" id="IPR043472">
    <property type="entry name" value="Macro_dom-like"/>
</dbReference>
<dbReference type="Proteomes" id="UP001296104">
    <property type="component" value="Unassembled WGS sequence"/>
</dbReference>
<dbReference type="Gene3D" id="3.40.220.10">
    <property type="entry name" value="Leucine Aminopeptidase, subunit E, domain 1"/>
    <property type="match status" value="1"/>
</dbReference>
<dbReference type="InterPro" id="IPR019261">
    <property type="entry name" value="PARG_cat_microbial"/>
</dbReference>
<dbReference type="InterPro" id="IPR012664">
    <property type="entry name" value="CHP02452"/>
</dbReference>
<accession>A0AAI8Z0M2</accession>
<dbReference type="PANTHER" id="PTHR35596">
    <property type="entry name" value="DUF2263 DOMAIN-CONTAINING PROTEIN"/>
    <property type="match status" value="1"/>
</dbReference>
<comment type="caution">
    <text evidence="3">The sequence shown here is derived from an EMBL/GenBank/DDBJ whole genome shotgun (WGS) entry which is preliminary data.</text>
</comment>
<gene>
    <name evidence="3" type="ORF">LECACI_7A005416</name>
</gene>
<dbReference type="NCBIfam" id="TIGR02452">
    <property type="entry name" value="TIGR02452 family protein"/>
    <property type="match status" value="1"/>
</dbReference>
<evidence type="ECO:0000259" key="2">
    <source>
        <dbReference type="Pfam" id="PF10021"/>
    </source>
</evidence>
<feature type="domain" description="Microbial-type PARG catalytic" evidence="2">
    <location>
        <begin position="59"/>
        <end position="159"/>
    </location>
</feature>
<sequence length="506" mass="55482">MTRAEREKRAQATAYRSIPEILRSSPRAKHGIAQADLIDDPQPVVKTPTGPAAPISRPDLSIRVTNADTLEAASRISERPYATQKRTLDDLKGSDARPTVTVHNMASLSRPGGGFLNGSNSQEEFLCARTTLFASLYQDLYPLPDLGGIFTPDVMVFRDLNALELPKRDRFFVNVITAGVPRHPEVRGRYDERESSCSCGVSYCDRDRDMMVRKMRAVMRMAQMKGTKQLVLGAWGCGGLNHPVKEVAKLWRKVIAGSPRQRRPNSEQWEGIDEVIFAIPNPSHAKEFRHAFDDVLAPDYSTYSPASSSAEAGAKSTEIDAEIERLIATAGSLELQIETAQSSFLRGRLKEELRVVNHEIALGQAAKAARDDEDSATPVDEDVEDDYVVSGFPGSDGEDNSFYRVDGTESDSESDDNRSEVYEFRFGGPGADSQTSQDEDELEEGGWVGYSPSPKFDPQTGWFQGSIDQLSAHVMGIGPKKSSTSPRSPLMTLDSNPANDGAAVDD</sequence>
<dbReference type="PANTHER" id="PTHR35596:SF1">
    <property type="entry name" value="MICROBIAL-TYPE PARG CATALYTIC DOMAIN-CONTAINING PROTEIN"/>
    <property type="match status" value="1"/>
</dbReference>